<comment type="caution">
    <text evidence="2">The sequence shown here is derived from an EMBL/GenBank/DDBJ whole genome shotgun (WGS) entry which is preliminary data.</text>
</comment>
<accession>A0A1B7NYV8</accession>
<protein>
    <submittedName>
        <fullName evidence="2">Nuclear protein localization protein 4</fullName>
    </submittedName>
</protein>
<feature type="compositionally biased region" description="Polar residues" evidence="1">
    <location>
        <begin position="137"/>
        <end position="157"/>
    </location>
</feature>
<dbReference type="EMBL" id="LGUA01000378">
    <property type="protein sequence ID" value="OAX81961.1"/>
    <property type="molecule type" value="Genomic_DNA"/>
</dbReference>
<feature type="region of interest" description="Disordered" evidence="1">
    <location>
        <begin position="111"/>
        <end position="164"/>
    </location>
</feature>
<proteinExistence type="predicted"/>
<organism evidence="2 3">
    <name type="scientific">Emergomyces africanus</name>
    <dbReference type="NCBI Taxonomy" id="1955775"/>
    <lineage>
        <taxon>Eukaryota</taxon>
        <taxon>Fungi</taxon>
        <taxon>Dikarya</taxon>
        <taxon>Ascomycota</taxon>
        <taxon>Pezizomycotina</taxon>
        <taxon>Eurotiomycetes</taxon>
        <taxon>Eurotiomycetidae</taxon>
        <taxon>Onygenales</taxon>
        <taxon>Ajellomycetaceae</taxon>
        <taxon>Emergomyces</taxon>
    </lineage>
</organism>
<evidence type="ECO:0000256" key="1">
    <source>
        <dbReference type="SAM" id="MobiDB-lite"/>
    </source>
</evidence>
<dbReference type="AlphaFoldDB" id="A0A1B7NYV8"/>
<sequence length="164" mass="17867">MFYLLFREIFSPRLILPSFRSNRSSSGDCLTTSHGFLINVVDVGAWERGRSLHHNLPKNTAPPSVVLSNKPIGTGGQERNISTLKGLTIERVGLSHGDKLFVGYDEENAVVNGSSSGQPSSTSQSQDAPRRLDGVTVRQQEQPPTPLSQAPTSTTLIKNPWEVV</sequence>
<feature type="compositionally biased region" description="Low complexity" evidence="1">
    <location>
        <begin position="114"/>
        <end position="126"/>
    </location>
</feature>
<dbReference type="STRING" id="1658172.A0A1B7NYV8"/>
<name>A0A1B7NYV8_9EURO</name>
<gene>
    <name evidence="2" type="ORF">ACJ72_03690</name>
</gene>
<evidence type="ECO:0000313" key="3">
    <source>
        <dbReference type="Proteomes" id="UP000091918"/>
    </source>
</evidence>
<reference evidence="2 3" key="1">
    <citation type="submission" date="2015-07" db="EMBL/GenBank/DDBJ databases">
        <title>Emmonsia species relationships and genome sequence.</title>
        <authorList>
            <person name="Cuomo C.A."/>
            <person name="Schwartz I.S."/>
            <person name="Kenyon C."/>
            <person name="de Hoog G.S."/>
            <person name="Govender N.P."/>
            <person name="Botha A."/>
            <person name="Moreno L."/>
            <person name="de Vries M."/>
            <person name="Munoz J.F."/>
            <person name="Stielow J.B."/>
        </authorList>
    </citation>
    <scope>NUCLEOTIDE SEQUENCE [LARGE SCALE GENOMIC DNA]</scope>
    <source>
        <strain evidence="2 3">CBS 136260</strain>
    </source>
</reference>
<evidence type="ECO:0000313" key="2">
    <source>
        <dbReference type="EMBL" id="OAX81961.1"/>
    </source>
</evidence>
<dbReference type="Proteomes" id="UP000091918">
    <property type="component" value="Unassembled WGS sequence"/>
</dbReference>
<keyword evidence="3" id="KW-1185">Reference proteome</keyword>